<evidence type="ECO:0000313" key="10">
    <source>
        <dbReference type="Proteomes" id="UP000002427"/>
    </source>
</evidence>
<keyword evidence="6" id="KW-0129">CBS domain</keyword>
<dbReference type="CDD" id="cd04590">
    <property type="entry name" value="CBS_pair_CorC_HlyC_assoc"/>
    <property type="match status" value="1"/>
</dbReference>
<feature type="transmembrane region" description="Helical" evidence="8">
    <location>
        <begin position="188"/>
        <end position="208"/>
    </location>
</feature>
<dbReference type="STRING" id="374463.BCI_0452"/>
<organism evidence="9 10">
    <name type="scientific">Baumannia cicadellinicola subsp. Homalodisca coagulata</name>
    <dbReference type="NCBI Taxonomy" id="374463"/>
    <lineage>
        <taxon>Bacteria</taxon>
        <taxon>Pseudomonadati</taxon>
        <taxon>Pseudomonadota</taxon>
        <taxon>Gammaproteobacteria</taxon>
        <taxon>Candidatus Palibaumannia</taxon>
    </lineage>
</organism>
<evidence type="ECO:0000256" key="2">
    <source>
        <dbReference type="ARBA" id="ARBA00006337"/>
    </source>
</evidence>
<dbReference type="SUPFAM" id="SSF54631">
    <property type="entry name" value="CBS-domain pair"/>
    <property type="match status" value="1"/>
</dbReference>
<dbReference type="PANTHER" id="PTHR22777:SF15">
    <property type="entry name" value="UPF0053 INNER MEMBRANE PROTEIN YOAE"/>
    <property type="match status" value="1"/>
</dbReference>
<feature type="transmembrane region" description="Helical" evidence="8">
    <location>
        <begin position="155"/>
        <end position="176"/>
    </location>
</feature>
<dbReference type="GO" id="GO:0005886">
    <property type="term" value="C:plasma membrane"/>
    <property type="evidence" value="ECO:0007669"/>
    <property type="project" value="TreeGrafter"/>
</dbReference>
<comment type="similarity">
    <text evidence="2">Belongs to the UPF0053 family.</text>
</comment>
<dbReference type="Gene3D" id="3.10.580.10">
    <property type="entry name" value="CBS-domain"/>
    <property type="match status" value="1"/>
</dbReference>
<keyword evidence="4" id="KW-0677">Repeat</keyword>
<evidence type="ECO:0000256" key="4">
    <source>
        <dbReference type="ARBA" id="ARBA00022737"/>
    </source>
</evidence>
<feature type="transmembrane region" description="Helical" evidence="8">
    <location>
        <begin position="76"/>
        <end position="103"/>
    </location>
</feature>
<keyword evidence="7 8" id="KW-0472">Membrane</keyword>
<protein>
    <submittedName>
        <fullName evidence="9">Membrane protein, TerC family</fullName>
    </submittedName>
</protein>
<keyword evidence="5 8" id="KW-1133">Transmembrane helix</keyword>
<feature type="transmembrane region" description="Helical" evidence="8">
    <location>
        <begin position="214"/>
        <end position="233"/>
    </location>
</feature>
<keyword evidence="10" id="KW-1185">Reference proteome</keyword>
<feature type="transmembrane region" description="Helical" evidence="8">
    <location>
        <begin position="124"/>
        <end position="149"/>
    </location>
</feature>
<feature type="transmembrane region" description="Helical" evidence="8">
    <location>
        <begin position="12"/>
        <end position="37"/>
    </location>
</feature>
<sequence>MTELLVDPSVWVGFLTLVMLEIILGIDNLVFVAIIADKLAAKKRDMARFIGLGLALIIRLALLSLISWIITLKEPFLHIMSFSFSGSDLILLVGGFFLFFKAISELYERLEYKEHQSNSKYRNASFYAIVIQIVIIDAVFSLDSIITAIGIVNNLTITITAIVIAMVLMLLIANLLTKFINNHNTIVLLFLSFLLLIGMSLIAEGLGFHIKKGYLYTAISFSILIELLNQIAWRNFIKYQSAKLLREHTIEAIMHFINKSAQFSYLAGEKQLWSTPFSQQEYHLLDNVLSLASKNLCNIMTPRNKINWLNNQQSLEELTVQIINTQHYILPLCDGNLDSLIGLVRVQDLIVSIANGKKIKFDEAAHKAIVVSDNLNILTLLIEIYNKKEQLLMVIVVNQLGIIQGIITPIDILVAITDILSDKDKKEKLDIQVGNDRWLAKGNT</sequence>
<evidence type="ECO:0000256" key="6">
    <source>
        <dbReference type="ARBA" id="ARBA00023122"/>
    </source>
</evidence>
<feature type="transmembrane region" description="Helical" evidence="8">
    <location>
        <begin position="49"/>
        <end position="70"/>
    </location>
</feature>
<keyword evidence="3 8" id="KW-0812">Transmembrane</keyword>
<dbReference type="KEGG" id="bci:BCI_0452"/>
<dbReference type="HOGENOM" id="CLU_015237_0_0_6"/>
<dbReference type="OrthoDB" id="9805314at2"/>
<dbReference type="Proteomes" id="UP000002427">
    <property type="component" value="Chromosome"/>
</dbReference>
<gene>
    <name evidence="9" type="ordered locus">BCI_0452</name>
</gene>
<accession>Q1LT21</accession>
<evidence type="ECO:0000256" key="8">
    <source>
        <dbReference type="SAM" id="Phobius"/>
    </source>
</evidence>
<dbReference type="InterPro" id="IPR046342">
    <property type="entry name" value="CBS_dom_sf"/>
</dbReference>
<dbReference type="EMBL" id="CP000238">
    <property type="protein sequence ID" value="ABF13945.1"/>
    <property type="molecule type" value="Genomic_DNA"/>
</dbReference>
<evidence type="ECO:0000256" key="3">
    <source>
        <dbReference type="ARBA" id="ARBA00022692"/>
    </source>
</evidence>
<evidence type="ECO:0000256" key="1">
    <source>
        <dbReference type="ARBA" id="ARBA00004370"/>
    </source>
</evidence>
<dbReference type="InterPro" id="IPR005496">
    <property type="entry name" value="Integral_membrane_TerC"/>
</dbReference>
<dbReference type="InterPro" id="IPR044751">
    <property type="entry name" value="Ion_transp-like_CBS"/>
</dbReference>
<comment type="subcellular location">
    <subcellularLocation>
        <location evidence="1">Membrane</location>
    </subcellularLocation>
</comment>
<dbReference type="AlphaFoldDB" id="Q1LT21"/>
<evidence type="ECO:0000313" key="9">
    <source>
        <dbReference type="EMBL" id="ABF13945.1"/>
    </source>
</evidence>
<dbReference type="Pfam" id="PF03741">
    <property type="entry name" value="TerC"/>
    <property type="match status" value="1"/>
</dbReference>
<dbReference type="RefSeq" id="WP_011520626.1">
    <property type="nucleotide sequence ID" value="NC_007984.1"/>
</dbReference>
<reference evidence="9 10" key="1">
    <citation type="journal article" date="2006" name="PLoS Biol.">
        <title>Metabolic complementarity and genomics of the dual bacterial symbiosis of sharpshooters.</title>
        <authorList>
            <person name="Wu D."/>
            <person name="Daugherty S.C."/>
            <person name="Van Aken S.E."/>
            <person name="Pai G.H."/>
            <person name="Watkins K.L."/>
            <person name="Khouri H."/>
            <person name="Tallon L.J."/>
            <person name="Zaborsky J.M."/>
            <person name="Dunbar H.E."/>
            <person name="Tran P.L."/>
            <person name="Moran N.A."/>
            <person name="Eisen J.A."/>
        </authorList>
    </citation>
    <scope>NUCLEOTIDE SEQUENCE [LARGE SCALE GENOMIC DNA]</scope>
    <source>
        <strain evidence="9">Hc</strain>
    </source>
</reference>
<proteinExistence type="inferred from homology"/>
<dbReference type="PANTHER" id="PTHR22777">
    <property type="entry name" value="HEMOLYSIN-RELATED"/>
    <property type="match status" value="1"/>
</dbReference>
<evidence type="ECO:0000256" key="7">
    <source>
        <dbReference type="ARBA" id="ARBA00023136"/>
    </source>
</evidence>
<evidence type="ECO:0000256" key="5">
    <source>
        <dbReference type="ARBA" id="ARBA00022989"/>
    </source>
</evidence>
<name>Q1LT21_BAUCH</name>